<sequence length="250" mass="28082">MDTLVNDSDSDSNSDERSARGLARNTPSEKDVENVRHLLRTLLPLELVDLAIEYAEYWPCLHSESPFRVRFEAEAAPGLKIAYCYLLSLPIPNVSTRKGLQIPQVKRIEIHLQSHDQGWATHSGPWFEATIVQDAGESRPKWLNAALNYPLDLSLARADFQQVFAADNLRWHIASNQVANRATQHHSVVWTKQEADGPKDAESSKGREGLGHELVRALKPGDRVAILALAEQWGWENHVESGSIDIYYSV</sequence>
<evidence type="ECO:0000313" key="3">
    <source>
        <dbReference type="Proteomes" id="UP000772434"/>
    </source>
</evidence>
<dbReference type="OrthoDB" id="66095at2759"/>
<comment type="caution">
    <text evidence="2">The sequence shown here is derived from an EMBL/GenBank/DDBJ whole genome shotgun (WGS) entry which is preliminary data.</text>
</comment>
<dbReference type="EMBL" id="JADNRY010000027">
    <property type="protein sequence ID" value="KAF9072104.1"/>
    <property type="molecule type" value="Genomic_DNA"/>
</dbReference>
<reference evidence="2" key="1">
    <citation type="submission" date="2020-11" db="EMBL/GenBank/DDBJ databases">
        <authorList>
            <consortium name="DOE Joint Genome Institute"/>
            <person name="Ahrendt S."/>
            <person name="Riley R."/>
            <person name="Andreopoulos W."/>
            <person name="Labutti K."/>
            <person name="Pangilinan J."/>
            <person name="Ruiz-Duenas F.J."/>
            <person name="Barrasa J.M."/>
            <person name="Sanchez-Garcia M."/>
            <person name="Camarero S."/>
            <person name="Miyauchi S."/>
            <person name="Serrano A."/>
            <person name="Linde D."/>
            <person name="Babiker R."/>
            <person name="Drula E."/>
            <person name="Ayuso-Fernandez I."/>
            <person name="Pacheco R."/>
            <person name="Padilla G."/>
            <person name="Ferreira P."/>
            <person name="Barriuso J."/>
            <person name="Kellner H."/>
            <person name="Castanera R."/>
            <person name="Alfaro M."/>
            <person name="Ramirez L."/>
            <person name="Pisabarro A.G."/>
            <person name="Kuo A."/>
            <person name="Tritt A."/>
            <person name="Lipzen A."/>
            <person name="He G."/>
            <person name="Yan M."/>
            <person name="Ng V."/>
            <person name="Cullen D."/>
            <person name="Martin F."/>
            <person name="Rosso M.-N."/>
            <person name="Henrissat B."/>
            <person name="Hibbett D."/>
            <person name="Martinez A.T."/>
            <person name="Grigoriev I.V."/>
        </authorList>
    </citation>
    <scope>NUCLEOTIDE SEQUENCE</scope>
    <source>
        <strain evidence="2">AH 40177</strain>
    </source>
</reference>
<name>A0A9P5PTL0_9AGAR</name>
<dbReference type="AlphaFoldDB" id="A0A9P5PTL0"/>
<keyword evidence="3" id="KW-1185">Reference proteome</keyword>
<feature type="region of interest" description="Disordered" evidence="1">
    <location>
        <begin position="1"/>
        <end position="28"/>
    </location>
</feature>
<dbReference type="Proteomes" id="UP000772434">
    <property type="component" value="Unassembled WGS sequence"/>
</dbReference>
<proteinExistence type="predicted"/>
<organism evidence="2 3">
    <name type="scientific">Rhodocollybia butyracea</name>
    <dbReference type="NCBI Taxonomy" id="206335"/>
    <lineage>
        <taxon>Eukaryota</taxon>
        <taxon>Fungi</taxon>
        <taxon>Dikarya</taxon>
        <taxon>Basidiomycota</taxon>
        <taxon>Agaricomycotina</taxon>
        <taxon>Agaricomycetes</taxon>
        <taxon>Agaricomycetidae</taxon>
        <taxon>Agaricales</taxon>
        <taxon>Marasmiineae</taxon>
        <taxon>Omphalotaceae</taxon>
        <taxon>Rhodocollybia</taxon>
    </lineage>
</organism>
<protein>
    <submittedName>
        <fullName evidence="2">Uncharacterized protein</fullName>
    </submittedName>
</protein>
<gene>
    <name evidence="2" type="ORF">BDP27DRAFT_1321082</name>
</gene>
<evidence type="ECO:0000256" key="1">
    <source>
        <dbReference type="SAM" id="MobiDB-lite"/>
    </source>
</evidence>
<evidence type="ECO:0000313" key="2">
    <source>
        <dbReference type="EMBL" id="KAF9072104.1"/>
    </source>
</evidence>
<accession>A0A9P5PTL0</accession>